<keyword evidence="6" id="KW-0598">Phosphotransferase system</keyword>
<sequence length="527" mass="57711">MREKFMKSASIFSKAIIQPVMFMAVTGIILSVCAILSLEMMPTFSKNVGNFVYSILSGGMIGQLSAIFCVGIAAALAKPKYKTDAAILGIITYLLFLYANNAWLTVTNTLAEAGDQGLYGTGQGMVFGIQVTDMGVFLGILLGVFVGFMVNRFGEIKLHKYLSPYSGTKSVYILILFATILFAMGITYIWPIINHLVEAVVGTTTTAGALGFFFYGFLNRMLLPLGLHHFLWMPLFYTPLGGTAEIAGEMYNGAFNIWLAELGNASQITSMHPSIGYLANFGSISLPIGIAFALWKTAKPENKKKVAGILIPTVTTAFLAGVTEPLEFLFLFLSPVLWFAHSVVYGLSMLITNLVGISIQFDTGINMIINSFAFPAHLGRQYLIPLVFIVTAALEYFVFKTLIVKLDIPTLGREKSEDVEESSEEGDVEQTMDLPVVANTFDPQIQYIVAGLGGPENIASMMNCYTRLRVDVKDETKVDMAILNNKVKSSGIVDKGKHIQIVIGMGVEKEREKVEDYLNYLTTTQAQ</sequence>
<comment type="subcellular location">
    <subcellularLocation>
        <location evidence="1">Cell membrane</location>
        <topology evidence="1">Multi-pass membrane protein</topology>
    </subcellularLocation>
</comment>
<dbReference type="PROSITE" id="PS51098">
    <property type="entry name" value="PTS_EIIB_TYPE_1"/>
    <property type="match status" value="1"/>
</dbReference>
<dbReference type="PANTHER" id="PTHR30009:SF24">
    <property type="entry name" value="PTS SYSTEM, IIBC COMPONENT"/>
    <property type="match status" value="1"/>
</dbReference>
<feature type="transmembrane region" description="Helical" evidence="12">
    <location>
        <begin position="382"/>
        <end position="399"/>
    </location>
</feature>
<dbReference type="InterPro" id="IPR036878">
    <property type="entry name" value="Glu_permease_IIB"/>
</dbReference>
<dbReference type="CDD" id="cd00212">
    <property type="entry name" value="PTS_IIB_glc"/>
    <property type="match status" value="1"/>
</dbReference>
<feature type="transmembrane region" description="Helical" evidence="12">
    <location>
        <begin position="230"/>
        <end position="254"/>
    </location>
</feature>
<feature type="transmembrane region" description="Helical" evidence="12">
    <location>
        <begin position="20"/>
        <end position="38"/>
    </location>
</feature>
<keyword evidence="3" id="KW-1003">Cell membrane</keyword>
<reference evidence="15 16" key="1">
    <citation type="submission" date="2021-03" db="EMBL/GenBank/DDBJ databases">
        <authorList>
            <person name="Gilmore M.S."/>
            <person name="Schwartzman J."/>
            <person name="Van Tyne D."/>
            <person name="Martin M."/>
            <person name="Earl A.M."/>
            <person name="Manson A.L."/>
            <person name="Straub T."/>
            <person name="Salamzade R."/>
            <person name="Saavedra J."/>
            <person name="Lebreton F."/>
            <person name="Prichula J."/>
            <person name="Schaufler K."/>
            <person name="Gaca A."/>
            <person name="Sgardioli B."/>
            <person name="Wagenaar J."/>
            <person name="Strong T."/>
        </authorList>
    </citation>
    <scope>NUCLEOTIDE SEQUENCE [LARGE SCALE GENOMIC DNA]</scope>
    <source>
        <strain evidence="15 16">DIV1094</strain>
    </source>
</reference>
<evidence type="ECO:0000256" key="5">
    <source>
        <dbReference type="ARBA" id="ARBA00022679"/>
    </source>
</evidence>
<dbReference type="Proteomes" id="UP000664360">
    <property type="component" value="Chromosome"/>
</dbReference>
<feature type="transmembrane region" description="Helical" evidence="12">
    <location>
        <begin position="274"/>
        <end position="294"/>
    </location>
</feature>
<dbReference type="PANTHER" id="PTHR30009">
    <property type="entry name" value="CYTOCHROME C-TYPE SYNTHESIS PROTEIN AND PTS TRANSMEMBRANE COMPONENT"/>
    <property type="match status" value="1"/>
</dbReference>
<feature type="transmembrane region" description="Helical" evidence="12">
    <location>
        <begin position="124"/>
        <end position="150"/>
    </location>
</feature>
<evidence type="ECO:0000256" key="11">
    <source>
        <dbReference type="PROSITE-ProRule" id="PRU00421"/>
    </source>
</evidence>
<evidence type="ECO:0000259" key="13">
    <source>
        <dbReference type="PROSITE" id="PS51098"/>
    </source>
</evidence>
<keyword evidence="16" id="KW-1185">Reference proteome</keyword>
<feature type="domain" description="PTS EIIB type-1" evidence="13">
    <location>
        <begin position="442"/>
        <end position="524"/>
    </location>
</feature>
<keyword evidence="4" id="KW-0762">Sugar transport</keyword>
<evidence type="ECO:0000256" key="8">
    <source>
        <dbReference type="ARBA" id="ARBA00022777"/>
    </source>
</evidence>
<evidence type="ECO:0000256" key="3">
    <source>
        <dbReference type="ARBA" id="ARBA00022475"/>
    </source>
</evidence>
<dbReference type="PROSITE" id="PS01035">
    <property type="entry name" value="PTS_EIIB_TYPE_1_CYS"/>
    <property type="match status" value="1"/>
</dbReference>
<accession>A0ABZ2SVD8</accession>
<proteinExistence type="predicted"/>
<keyword evidence="8" id="KW-0418">Kinase</keyword>
<dbReference type="InterPro" id="IPR001996">
    <property type="entry name" value="PTS_IIB_1"/>
</dbReference>
<dbReference type="InterPro" id="IPR050429">
    <property type="entry name" value="PTS_Glucose_EIICBA"/>
</dbReference>
<gene>
    <name evidence="15" type="ORF">DOK79_001226</name>
</gene>
<keyword evidence="9 12" id="KW-1133">Transmembrane helix</keyword>
<feature type="transmembrane region" description="Helical" evidence="12">
    <location>
        <begin position="50"/>
        <end position="73"/>
    </location>
</feature>
<evidence type="ECO:0000259" key="14">
    <source>
        <dbReference type="PROSITE" id="PS51103"/>
    </source>
</evidence>
<evidence type="ECO:0000256" key="6">
    <source>
        <dbReference type="ARBA" id="ARBA00022683"/>
    </source>
</evidence>
<evidence type="ECO:0000256" key="7">
    <source>
        <dbReference type="ARBA" id="ARBA00022692"/>
    </source>
</evidence>
<keyword evidence="10 12" id="KW-0472">Membrane</keyword>
<feature type="transmembrane region" description="Helical" evidence="12">
    <location>
        <begin position="171"/>
        <end position="193"/>
    </location>
</feature>
<evidence type="ECO:0000256" key="4">
    <source>
        <dbReference type="ARBA" id="ARBA00022597"/>
    </source>
</evidence>
<dbReference type="SUPFAM" id="SSF55604">
    <property type="entry name" value="Glucose permease domain IIB"/>
    <property type="match status" value="1"/>
</dbReference>
<feature type="transmembrane region" description="Helical" evidence="12">
    <location>
        <begin position="306"/>
        <end position="322"/>
    </location>
</feature>
<dbReference type="PROSITE" id="PS51103">
    <property type="entry name" value="PTS_EIIC_TYPE_1"/>
    <property type="match status" value="1"/>
</dbReference>
<evidence type="ECO:0000256" key="10">
    <source>
        <dbReference type="ARBA" id="ARBA00023136"/>
    </source>
</evidence>
<reference evidence="15 16" key="2">
    <citation type="submission" date="2024-03" db="EMBL/GenBank/DDBJ databases">
        <title>The Genome Sequence of Enterococcus sp. DIV1094.</title>
        <authorList>
            <consortium name="The Broad Institute Genomics Platform"/>
            <consortium name="The Broad Institute Microbial Omics Core"/>
            <consortium name="The Broad Institute Genomic Center for Infectious Diseases"/>
            <person name="Earl A."/>
            <person name="Manson A."/>
            <person name="Gilmore M."/>
            <person name="Schwartman J."/>
            <person name="Shea T."/>
            <person name="Abouelleil A."/>
            <person name="Cao P."/>
            <person name="Chapman S."/>
            <person name="Cusick C."/>
            <person name="Young S."/>
            <person name="Neafsey D."/>
            <person name="Nusbaum C."/>
            <person name="Birren B."/>
        </authorList>
    </citation>
    <scope>NUCLEOTIDE SEQUENCE [LARGE SCALE GENOMIC DNA]</scope>
    <source>
        <strain evidence="15 16">DIV1094</strain>
    </source>
</reference>
<feature type="transmembrane region" description="Helical" evidence="12">
    <location>
        <begin position="199"/>
        <end position="218"/>
    </location>
</feature>
<dbReference type="EMBL" id="CP147250">
    <property type="protein sequence ID" value="WYJ79673.1"/>
    <property type="molecule type" value="Genomic_DNA"/>
</dbReference>
<dbReference type="InterPro" id="IPR003352">
    <property type="entry name" value="PTS_EIIC"/>
</dbReference>
<dbReference type="Pfam" id="PF00367">
    <property type="entry name" value="PTS_EIIB"/>
    <property type="match status" value="1"/>
</dbReference>
<dbReference type="InterPro" id="IPR013013">
    <property type="entry name" value="PTS_EIIC_1"/>
</dbReference>
<dbReference type="Gene3D" id="3.30.1360.60">
    <property type="entry name" value="Glucose permease domain IIB"/>
    <property type="match status" value="1"/>
</dbReference>
<feature type="transmembrane region" description="Helical" evidence="12">
    <location>
        <begin position="85"/>
        <end position="104"/>
    </location>
</feature>
<evidence type="ECO:0000313" key="16">
    <source>
        <dbReference type="Proteomes" id="UP000664360"/>
    </source>
</evidence>
<evidence type="ECO:0000313" key="15">
    <source>
        <dbReference type="EMBL" id="WYJ79673.1"/>
    </source>
</evidence>
<evidence type="ECO:0000256" key="1">
    <source>
        <dbReference type="ARBA" id="ARBA00004651"/>
    </source>
</evidence>
<keyword evidence="7 12" id="KW-0812">Transmembrane</keyword>
<evidence type="ECO:0000256" key="9">
    <source>
        <dbReference type="ARBA" id="ARBA00022989"/>
    </source>
</evidence>
<dbReference type="Pfam" id="PF02378">
    <property type="entry name" value="PTS_EIIC"/>
    <property type="match status" value="1"/>
</dbReference>
<name>A0ABZ2SVD8_9ENTE</name>
<keyword evidence="5" id="KW-0808">Transferase</keyword>
<organism evidence="15 16">
    <name type="scientific">Candidatus Enterococcus mangumiae</name>
    <dbReference type="NCBI Taxonomy" id="2230878"/>
    <lineage>
        <taxon>Bacteria</taxon>
        <taxon>Bacillati</taxon>
        <taxon>Bacillota</taxon>
        <taxon>Bacilli</taxon>
        <taxon>Lactobacillales</taxon>
        <taxon>Enterococcaceae</taxon>
        <taxon>Enterococcus</taxon>
    </lineage>
</organism>
<evidence type="ECO:0000256" key="12">
    <source>
        <dbReference type="SAM" id="Phobius"/>
    </source>
</evidence>
<feature type="domain" description="PTS EIIC type-1" evidence="14">
    <location>
        <begin position="3"/>
        <end position="415"/>
    </location>
</feature>
<dbReference type="RefSeq" id="WP_206854738.1">
    <property type="nucleotide sequence ID" value="NZ_CP147250.1"/>
</dbReference>
<protein>
    <submittedName>
        <fullName evidence="15">PTS system, alpha-glucoside-specific IIB component</fullName>
    </submittedName>
</protein>
<keyword evidence="2" id="KW-0813">Transport</keyword>
<feature type="active site" description="Phosphocysteine intermediate; for EIIB activity" evidence="11">
    <location>
        <position position="464"/>
    </location>
</feature>
<evidence type="ECO:0000256" key="2">
    <source>
        <dbReference type="ARBA" id="ARBA00022448"/>
    </source>
</evidence>
<dbReference type="InterPro" id="IPR018113">
    <property type="entry name" value="PTrfase_EIIB_Cys"/>
</dbReference>